<proteinExistence type="predicted"/>
<name>A0A1H6M8X1_9FLAO</name>
<sequence>MNIVNFQKFVERIDPRLNKDERKEKIIQIAESSRFTECYSENLVLMDCIQYEINIVENNGIKTGVLFCDLNKLKKRSFHPSLYTPFTSDFFREQANIHDFWFVFVEETPHIQFKKFTDFIEEHKLKDYYNKIFLFRFFESTIHQLK</sequence>
<organism evidence="1 2">
    <name type="scientific">Paenimyroides marinum</name>
    <dbReference type="NCBI Taxonomy" id="1159016"/>
    <lineage>
        <taxon>Bacteria</taxon>
        <taxon>Pseudomonadati</taxon>
        <taxon>Bacteroidota</taxon>
        <taxon>Flavobacteriia</taxon>
        <taxon>Flavobacteriales</taxon>
        <taxon>Flavobacteriaceae</taxon>
        <taxon>Paenimyroides</taxon>
    </lineage>
</organism>
<protein>
    <submittedName>
        <fullName evidence="1">Uncharacterized protein</fullName>
    </submittedName>
</protein>
<dbReference type="RefSeq" id="WP_091100796.1">
    <property type="nucleotide sequence ID" value="NZ_FNXE01000035.1"/>
</dbReference>
<dbReference type="OrthoDB" id="1451807at2"/>
<evidence type="ECO:0000313" key="2">
    <source>
        <dbReference type="Proteomes" id="UP000199634"/>
    </source>
</evidence>
<keyword evidence="2" id="KW-1185">Reference proteome</keyword>
<accession>A0A1H6M8X1</accession>
<dbReference type="STRING" id="1159016.SAMN02927937_02265"/>
<gene>
    <name evidence="1" type="ORF">SAMN02927937_02265</name>
</gene>
<dbReference type="AlphaFoldDB" id="A0A1H6M8X1"/>
<evidence type="ECO:0000313" key="1">
    <source>
        <dbReference type="EMBL" id="SEH93980.1"/>
    </source>
</evidence>
<dbReference type="EMBL" id="FNXE01000035">
    <property type="protein sequence ID" value="SEH93980.1"/>
    <property type="molecule type" value="Genomic_DNA"/>
</dbReference>
<reference evidence="2" key="1">
    <citation type="submission" date="2016-10" db="EMBL/GenBank/DDBJ databases">
        <authorList>
            <person name="Varghese N."/>
            <person name="Submissions S."/>
        </authorList>
    </citation>
    <scope>NUCLEOTIDE SEQUENCE [LARGE SCALE GENOMIC DNA]</scope>
    <source>
        <strain evidence="2">CGMCC 1.10825</strain>
    </source>
</reference>
<dbReference type="Proteomes" id="UP000199634">
    <property type="component" value="Unassembled WGS sequence"/>
</dbReference>